<dbReference type="EMBL" id="BNAW01000030">
    <property type="protein sequence ID" value="GHG29875.1"/>
    <property type="molecule type" value="Genomic_DNA"/>
</dbReference>
<name>A0ABQ3KSK0_9PSEU</name>
<reference evidence="3" key="1">
    <citation type="journal article" date="2019" name="Int. J. Syst. Evol. Microbiol.">
        <title>The Global Catalogue of Microorganisms (GCM) 10K type strain sequencing project: providing services to taxonomists for standard genome sequencing and annotation.</title>
        <authorList>
            <consortium name="The Broad Institute Genomics Platform"/>
            <consortium name="The Broad Institute Genome Sequencing Center for Infectious Disease"/>
            <person name="Wu L."/>
            <person name="Ma J."/>
        </authorList>
    </citation>
    <scope>NUCLEOTIDE SEQUENCE [LARGE SCALE GENOMIC DNA]</scope>
    <source>
        <strain evidence="3">CGMCC 4.7680</strain>
    </source>
</reference>
<evidence type="ECO:0000256" key="1">
    <source>
        <dbReference type="SAM" id="MobiDB-lite"/>
    </source>
</evidence>
<comment type="caution">
    <text evidence="2">The sequence shown here is derived from an EMBL/GenBank/DDBJ whole genome shotgun (WGS) entry which is preliminary data.</text>
</comment>
<evidence type="ECO:0000313" key="2">
    <source>
        <dbReference type="EMBL" id="GHG29875.1"/>
    </source>
</evidence>
<accession>A0ABQ3KSK0</accession>
<proteinExistence type="predicted"/>
<feature type="region of interest" description="Disordered" evidence="1">
    <location>
        <begin position="1"/>
        <end position="100"/>
    </location>
</feature>
<dbReference type="Proteomes" id="UP000649955">
    <property type="component" value="Unassembled WGS sequence"/>
</dbReference>
<feature type="compositionally biased region" description="Low complexity" evidence="1">
    <location>
        <begin position="43"/>
        <end position="58"/>
    </location>
</feature>
<keyword evidence="3" id="KW-1185">Reference proteome</keyword>
<gene>
    <name evidence="2" type="ORF">GCM10017567_57040</name>
</gene>
<feature type="compositionally biased region" description="Basic and acidic residues" evidence="1">
    <location>
        <begin position="1"/>
        <end position="42"/>
    </location>
</feature>
<protein>
    <submittedName>
        <fullName evidence="2">Uncharacterized protein</fullName>
    </submittedName>
</protein>
<evidence type="ECO:0000313" key="3">
    <source>
        <dbReference type="Proteomes" id="UP000649955"/>
    </source>
</evidence>
<sequence length="112" mass="12047">MASGRHEPRGDRDAVRRREREHHVRHHDQAEGEQRVVRRSQREVSATSGTTETATTSAYPVISSPIAESSAPRPAASCGSSATGRFSEVTDAKQAALRAPSAIRVRGSTSIV</sequence>
<organism evidence="2 3">
    <name type="scientific">Amycolatopsis bullii</name>
    <dbReference type="NCBI Taxonomy" id="941987"/>
    <lineage>
        <taxon>Bacteria</taxon>
        <taxon>Bacillati</taxon>
        <taxon>Actinomycetota</taxon>
        <taxon>Actinomycetes</taxon>
        <taxon>Pseudonocardiales</taxon>
        <taxon>Pseudonocardiaceae</taxon>
        <taxon>Amycolatopsis</taxon>
    </lineage>
</organism>